<reference evidence="9" key="1">
    <citation type="submission" date="2022-05" db="EMBL/GenBank/DDBJ databases">
        <title>The Musa troglodytarum L. genome provides insights into the mechanism of non-climacteric behaviour and enrichment of carotenoids.</title>
        <authorList>
            <person name="Wang J."/>
        </authorList>
    </citation>
    <scope>NUCLEOTIDE SEQUENCE</scope>
    <source>
        <tissue evidence="9">Leaf</tissue>
    </source>
</reference>
<evidence type="ECO:0000256" key="6">
    <source>
        <dbReference type="ARBA" id="ARBA00023242"/>
    </source>
</evidence>
<dbReference type="InterPro" id="IPR027417">
    <property type="entry name" value="P-loop_NTPase"/>
</dbReference>
<keyword evidence="4" id="KW-0227">DNA damage</keyword>
<keyword evidence="3" id="KW-0547">Nucleotide-binding</keyword>
<keyword evidence="7" id="KW-0131">Cell cycle</keyword>
<sequence length="660" mass="73998">MCVSLPLPSRRSLSVSVFPPNSATPPNPPLRLGFSMRKRNPVLVLSSSDEEGDGVRGSVTSGGRCSSRRGSRSPSAARKRPRGWGSRKSLPSASRDGHVAEFDMPSEEFCDHLHDFIRTPGITQTDRKELWTEKHKPHSLAELAVHKKKVEEVKRWLEERMKAPKEGIENCVLITGRSGVGKSTAIHVIASLLGANLCEWMSPTPTLWEEHVHNSNSGIQYMSKLDEFEIFIEKIRKYSLLHGAYAEELRKPTILLIDDIPVTKGRASFSRLRNCIKTLIQSSQTPTVILITEYHKIESADSATEFWEELESSIEQAGAYKVAFNPITENSIKKTLTRICQEEKCDVPAQWIDHIARVSGGDIRHAVTSLQYYCIKTVKSFPVHESVPNDTHGELKSGCPSLLLSASSGDGHINPQISLLWGRDEKITLFHALGKFLHNKRETPHTFALAPDLFTLKKKYARNPLKMDAPEEVLLQAHGQARTITDFLHENVLDFVSDEATDSGWVVNSYLSDADCILASILHPKFCRITETNESDSVRELVAASVAVRGVLFGNSHPSPSRWHTIRTPKLWQIEQTSRHSKVQMLPERFATYGTSSFCSLSSIATEYRPTIKWFYSPVNVHAHDNISESLHREDDMDCTDGSLEGKKSGESEEDDIEDW</sequence>
<dbReference type="EMBL" id="CP097506">
    <property type="protein sequence ID" value="URD98858.1"/>
    <property type="molecule type" value="Genomic_DNA"/>
</dbReference>
<dbReference type="GO" id="GO:0003689">
    <property type="term" value="F:DNA clamp loader activity"/>
    <property type="evidence" value="ECO:0007669"/>
    <property type="project" value="TreeGrafter"/>
</dbReference>
<dbReference type="Proteomes" id="UP001055439">
    <property type="component" value="Chromosome 4"/>
</dbReference>
<dbReference type="GO" id="GO:0000077">
    <property type="term" value="P:DNA damage checkpoint signaling"/>
    <property type="evidence" value="ECO:0007669"/>
    <property type="project" value="TreeGrafter"/>
</dbReference>
<evidence type="ECO:0000256" key="4">
    <source>
        <dbReference type="ARBA" id="ARBA00022763"/>
    </source>
</evidence>
<dbReference type="SUPFAM" id="SSF52540">
    <property type="entry name" value="P-loop containing nucleoside triphosphate hydrolases"/>
    <property type="match status" value="1"/>
</dbReference>
<dbReference type="GO" id="GO:0006281">
    <property type="term" value="P:DNA repair"/>
    <property type="evidence" value="ECO:0007669"/>
    <property type="project" value="InterPro"/>
</dbReference>
<evidence type="ECO:0000256" key="7">
    <source>
        <dbReference type="ARBA" id="ARBA00023306"/>
    </source>
</evidence>
<evidence type="ECO:0000313" key="9">
    <source>
        <dbReference type="EMBL" id="URD98858.1"/>
    </source>
</evidence>
<gene>
    <name evidence="9" type="ORF">MUK42_29989</name>
</gene>
<keyword evidence="10" id="KW-1185">Reference proteome</keyword>
<evidence type="ECO:0000256" key="3">
    <source>
        <dbReference type="ARBA" id="ARBA00022741"/>
    </source>
</evidence>
<dbReference type="InterPro" id="IPR004582">
    <property type="entry name" value="Checkpoint_prot_Rad17_Rad24"/>
</dbReference>
<dbReference type="GO" id="GO:0005634">
    <property type="term" value="C:nucleus"/>
    <property type="evidence" value="ECO:0007669"/>
    <property type="project" value="UniProtKB-SubCell"/>
</dbReference>
<feature type="region of interest" description="Disordered" evidence="8">
    <location>
        <begin position="632"/>
        <end position="660"/>
    </location>
</feature>
<feature type="compositionally biased region" description="Basic residues" evidence="8">
    <location>
        <begin position="66"/>
        <end position="82"/>
    </location>
</feature>
<evidence type="ECO:0000313" key="10">
    <source>
        <dbReference type="Proteomes" id="UP001055439"/>
    </source>
</evidence>
<feature type="compositionally biased region" description="Low complexity" evidence="8">
    <location>
        <begin position="56"/>
        <end position="65"/>
    </location>
</feature>
<name>A0A9E7FN42_9LILI</name>
<dbReference type="FunFam" id="3.40.50.300:FF:001661">
    <property type="entry name" value="RAD17 checkpoint clamp loader component"/>
    <property type="match status" value="1"/>
</dbReference>
<evidence type="ECO:0000256" key="8">
    <source>
        <dbReference type="SAM" id="MobiDB-lite"/>
    </source>
</evidence>
<keyword evidence="5" id="KW-0067">ATP-binding</keyword>
<dbReference type="InterPro" id="IPR047854">
    <property type="entry name" value="RFC_lid"/>
</dbReference>
<evidence type="ECO:0000256" key="1">
    <source>
        <dbReference type="ARBA" id="ARBA00004123"/>
    </source>
</evidence>
<accession>A0A9E7FN42</accession>
<dbReference type="OrthoDB" id="10265971at2759"/>
<comment type="subcellular location">
    <subcellularLocation>
        <location evidence="1">Nucleus</location>
    </subcellularLocation>
</comment>
<dbReference type="Gene3D" id="1.10.8.60">
    <property type="match status" value="1"/>
</dbReference>
<evidence type="ECO:0000256" key="5">
    <source>
        <dbReference type="ARBA" id="ARBA00022840"/>
    </source>
</evidence>
<proteinExistence type="inferred from homology"/>
<dbReference type="GO" id="GO:0003682">
    <property type="term" value="F:chromatin binding"/>
    <property type="evidence" value="ECO:0007669"/>
    <property type="project" value="TreeGrafter"/>
</dbReference>
<dbReference type="Pfam" id="PF03215">
    <property type="entry name" value="Rad17"/>
    <property type="match status" value="1"/>
</dbReference>
<dbReference type="GO" id="GO:0033314">
    <property type="term" value="P:mitotic DNA replication checkpoint signaling"/>
    <property type="evidence" value="ECO:0007669"/>
    <property type="project" value="TreeGrafter"/>
</dbReference>
<organism evidence="9 10">
    <name type="scientific">Musa troglodytarum</name>
    <name type="common">fe'i banana</name>
    <dbReference type="NCBI Taxonomy" id="320322"/>
    <lineage>
        <taxon>Eukaryota</taxon>
        <taxon>Viridiplantae</taxon>
        <taxon>Streptophyta</taxon>
        <taxon>Embryophyta</taxon>
        <taxon>Tracheophyta</taxon>
        <taxon>Spermatophyta</taxon>
        <taxon>Magnoliopsida</taxon>
        <taxon>Liliopsida</taxon>
        <taxon>Zingiberales</taxon>
        <taxon>Musaceae</taxon>
        <taxon>Musa</taxon>
    </lineage>
</organism>
<dbReference type="Gene3D" id="3.40.50.300">
    <property type="entry name" value="P-loop containing nucleotide triphosphate hydrolases"/>
    <property type="match status" value="1"/>
</dbReference>
<dbReference type="CDD" id="cd18140">
    <property type="entry name" value="HLD_clamp_RFC"/>
    <property type="match status" value="1"/>
</dbReference>
<dbReference type="PANTHER" id="PTHR12172">
    <property type="entry name" value="CELL CYCLE CHECKPOINT PROTEIN RAD17"/>
    <property type="match status" value="1"/>
</dbReference>
<protein>
    <submittedName>
        <fullName evidence="9">Cell cycle checkpoint protein</fullName>
    </submittedName>
</protein>
<comment type="similarity">
    <text evidence="2">Belongs to the rad17/RAD24 family.</text>
</comment>
<dbReference type="GO" id="GO:0005524">
    <property type="term" value="F:ATP binding"/>
    <property type="evidence" value="ECO:0007669"/>
    <property type="project" value="UniProtKB-KW"/>
</dbReference>
<keyword evidence="6" id="KW-0539">Nucleus</keyword>
<dbReference type="PANTHER" id="PTHR12172:SF0">
    <property type="entry name" value="CELL CYCLE CHECKPOINT PROTEIN RAD17"/>
    <property type="match status" value="1"/>
</dbReference>
<dbReference type="CDD" id="cd00009">
    <property type="entry name" value="AAA"/>
    <property type="match status" value="1"/>
</dbReference>
<feature type="region of interest" description="Disordered" evidence="8">
    <location>
        <begin position="13"/>
        <end position="97"/>
    </location>
</feature>
<evidence type="ECO:0000256" key="2">
    <source>
        <dbReference type="ARBA" id="ARBA00006168"/>
    </source>
</evidence>
<dbReference type="AlphaFoldDB" id="A0A9E7FN42"/>